<feature type="transmembrane region" description="Helical" evidence="6">
    <location>
        <begin position="20"/>
        <end position="37"/>
    </location>
</feature>
<evidence type="ECO:0000256" key="4">
    <source>
        <dbReference type="ARBA" id="ARBA00022989"/>
    </source>
</evidence>
<evidence type="ECO:0000256" key="1">
    <source>
        <dbReference type="ARBA" id="ARBA00022475"/>
    </source>
</evidence>
<keyword evidence="2" id="KW-0997">Cell inner membrane</keyword>
<name>A0A381ZMV9_9ZZZZ</name>
<reference evidence="7" key="1">
    <citation type="submission" date="2018-05" db="EMBL/GenBank/DDBJ databases">
        <authorList>
            <person name="Lanie J.A."/>
            <person name="Ng W.-L."/>
            <person name="Kazmierczak K.M."/>
            <person name="Andrzejewski T.M."/>
            <person name="Davidsen T.M."/>
            <person name="Wayne K.J."/>
            <person name="Tettelin H."/>
            <person name="Glass J.I."/>
            <person name="Rusch D."/>
            <person name="Podicherti R."/>
            <person name="Tsui H.-C.T."/>
            <person name="Winkler M.E."/>
        </authorList>
    </citation>
    <scope>NUCLEOTIDE SEQUENCE</scope>
</reference>
<dbReference type="GO" id="GO:0017089">
    <property type="term" value="F:glycolipid transfer activity"/>
    <property type="evidence" value="ECO:0007669"/>
    <property type="project" value="TreeGrafter"/>
</dbReference>
<dbReference type="EMBL" id="UINC01021781">
    <property type="protein sequence ID" value="SVA90077.1"/>
    <property type="molecule type" value="Genomic_DNA"/>
</dbReference>
<dbReference type="InterPro" id="IPR026265">
    <property type="entry name" value="LptC"/>
</dbReference>
<dbReference type="GO" id="GO:0005886">
    <property type="term" value="C:plasma membrane"/>
    <property type="evidence" value="ECO:0007669"/>
    <property type="project" value="InterPro"/>
</dbReference>
<evidence type="ECO:0000256" key="6">
    <source>
        <dbReference type="SAM" id="Phobius"/>
    </source>
</evidence>
<dbReference type="PANTHER" id="PTHR37481:SF1">
    <property type="entry name" value="LIPOPOLYSACCHARIDE EXPORT SYSTEM PROTEIN LPTC"/>
    <property type="match status" value="1"/>
</dbReference>
<dbReference type="PANTHER" id="PTHR37481">
    <property type="entry name" value="LIPOPOLYSACCHARIDE EXPORT SYSTEM PROTEIN LPTC"/>
    <property type="match status" value="1"/>
</dbReference>
<dbReference type="GO" id="GO:0030288">
    <property type="term" value="C:outer membrane-bounded periplasmic space"/>
    <property type="evidence" value="ECO:0007669"/>
    <property type="project" value="TreeGrafter"/>
</dbReference>
<protein>
    <recommendedName>
        <fullName evidence="8">LPS export ABC transporter periplasmic protein LptC</fullName>
    </recommendedName>
</protein>
<keyword evidence="4 6" id="KW-1133">Transmembrane helix</keyword>
<keyword evidence="1" id="KW-1003">Cell membrane</keyword>
<evidence type="ECO:0000256" key="3">
    <source>
        <dbReference type="ARBA" id="ARBA00022692"/>
    </source>
</evidence>
<evidence type="ECO:0000256" key="5">
    <source>
        <dbReference type="ARBA" id="ARBA00023136"/>
    </source>
</evidence>
<keyword evidence="5 6" id="KW-0472">Membrane</keyword>
<dbReference type="InterPro" id="IPR052363">
    <property type="entry name" value="LPS_export_LptC"/>
</dbReference>
<accession>A0A381ZMV9</accession>
<dbReference type="AlphaFoldDB" id="A0A381ZMV9"/>
<dbReference type="GO" id="GO:0015221">
    <property type="term" value="F:lipopolysaccharide transmembrane transporter activity"/>
    <property type="evidence" value="ECO:0007669"/>
    <property type="project" value="InterPro"/>
</dbReference>
<proteinExistence type="predicted"/>
<evidence type="ECO:0008006" key="8">
    <source>
        <dbReference type="Google" id="ProtNLM"/>
    </source>
</evidence>
<sequence>MASKGLHSYSSFLHENRKELAILLLIGAVAGAAYYFFHYSQPQEIIPLEERGVLDLQQITINDYQHEQKSWKLIGNRAVVSEKSNRMRIEKVKIWVYAVDNSSDNSSSENSASVNNSSEQVALYITADQGLIEKHDNRVTLSGNVVLWREDGSEAHTETAIYDAKKEILTIPKPVRMLGEGHTMLGSGLTYDVSKGILNLKEPVLVRHDNNTVKSN</sequence>
<evidence type="ECO:0000256" key="2">
    <source>
        <dbReference type="ARBA" id="ARBA00022519"/>
    </source>
</evidence>
<dbReference type="InterPro" id="IPR010664">
    <property type="entry name" value="LipoPS_assembly_LptC-rel"/>
</dbReference>
<evidence type="ECO:0000313" key="7">
    <source>
        <dbReference type="EMBL" id="SVA90077.1"/>
    </source>
</evidence>
<dbReference type="Gene3D" id="2.60.450.10">
    <property type="entry name" value="Lipopolysaccharide (LPS) transport protein A like domain"/>
    <property type="match status" value="1"/>
</dbReference>
<gene>
    <name evidence="7" type="ORF">METZ01_LOCUS142931</name>
</gene>
<keyword evidence="3 6" id="KW-0812">Transmembrane</keyword>
<dbReference type="Pfam" id="PF06835">
    <property type="entry name" value="LptC"/>
    <property type="match status" value="1"/>
</dbReference>
<dbReference type="NCBIfam" id="TIGR04409">
    <property type="entry name" value="LptC_YrbK"/>
    <property type="match status" value="1"/>
</dbReference>
<organism evidence="7">
    <name type="scientific">marine metagenome</name>
    <dbReference type="NCBI Taxonomy" id="408172"/>
    <lineage>
        <taxon>unclassified sequences</taxon>
        <taxon>metagenomes</taxon>
        <taxon>ecological metagenomes</taxon>
    </lineage>
</organism>